<keyword evidence="4" id="KW-0808">Transferase</keyword>
<keyword evidence="12" id="KW-1185">Reference proteome</keyword>
<feature type="domain" description="Signal transduction histidine kinase subgroup 3 dimerisation and phosphoacceptor" evidence="10">
    <location>
        <begin position="194"/>
        <end position="256"/>
    </location>
</feature>
<dbReference type="EMBL" id="SSWH01000023">
    <property type="protein sequence ID" value="THJ64609.1"/>
    <property type="molecule type" value="Genomic_DNA"/>
</dbReference>
<dbReference type="Proteomes" id="UP000305233">
    <property type="component" value="Unassembled WGS sequence"/>
</dbReference>
<dbReference type="InterPro" id="IPR050482">
    <property type="entry name" value="Sensor_HK_TwoCompSys"/>
</dbReference>
<dbReference type="AlphaFoldDB" id="A0A4V3Z4Z6"/>
<evidence type="ECO:0000256" key="1">
    <source>
        <dbReference type="ARBA" id="ARBA00000085"/>
    </source>
</evidence>
<keyword evidence="9" id="KW-1133">Transmembrane helix</keyword>
<dbReference type="CDD" id="cd16917">
    <property type="entry name" value="HATPase_UhpB-NarQ-NarX-like"/>
    <property type="match status" value="1"/>
</dbReference>
<dbReference type="GO" id="GO:0016020">
    <property type="term" value="C:membrane"/>
    <property type="evidence" value="ECO:0007669"/>
    <property type="project" value="InterPro"/>
</dbReference>
<dbReference type="PANTHER" id="PTHR24421">
    <property type="entry name" value="NITRATE/NITRITE SENSOR PROTEIN NARX-RELATED"/>
    <property type="match status" value="1"/>
</dbReference>
<organism evidence="11 12">
    <name type="scientific">Arthrobacter echini</name>
    <dbReference type="NCBI Taxonomy" id="1529066"/>
    <lineage>
        <taxon>Bacteria</taxon>
        <taxon>Bacillati</taxon>
        <taxon>Actinomycetota</taxon>
        <taxon>Actinomycetes</taxon>
        <taxon>Micrococcales</taxon>
        <taxon>Micrococcaceae</taxon>
        <taxon>Arthrobacter</taxon>
    </lineage>
</organism>
<dbReference type="InterPro" id="IPR011712">
    <property type="entry name" value="Sig_transdc_His_kin_sub3_dim/P"/>
</dbReference>
<accession>A0A4V3Z4Z6</accession>
<evidence type="ECO:0000256" key="5">
    <source>
        <dbReference type="ARBA" id="ARBA00022741"/>
    </source>
</evidence>
<keyword evidence="9" id="KW-0472">Membrane</keyword>
<evidence type="ECO:0000256" key="9">
    <source>
        <dbReference type="SAM" id="Phobius"/>
    </source>
</evidence>
<keyword evidence="9" id="KW-0812">Transmembrane</keyword>
<keyword evidence="8" id="KW-0902">Two-component regulatory system</keyword>
<dbReference type="GO" id="GO:0005524">
    <property type="term" value="F:ATP binding"/>
    <property type="evidence" value="ECO:0007669"/>
    <property type="project" value="UniProtKB-KW"/>
</dbReference>
<keyword evidence="3" id="KW-0597">Phosphoprotein</keyword>
<evidence type="ECO:0000256" key="8">
    <source>
        <dbReference type="ARBA" id="ARBA00023012"/>
    </source>
</evidence>
<feature type="transmembrane region" description="Helical" evidence="9">
    <location>
        <begin position="68"/>
        <end position="92"/>
    </location>
</feature>
<gene>
    <name evidence="11" type="ORF">E8P82_14655</name>
</gene>
<feature type="transmembrane region" description="Helical" evidence="9">
    <location>
        <begin position="36"/>
        <end position="56"/>
    </location>
</feature>
<keyword evidence="5" id="KW-0547">Nucleotide-binding</keyword>
<evidence type="ECO:0000256" key="6">
    <source>
        <dbReference type="ARBA" id="ARBA00022777"/>
    </source>
</evidence>
<comment type="catalytic activity">
    <reaction evidence="1">
        <text>ATP + protein L-histidine = ADP + protein N-phospho-L-histidine.</text>
        <dbReference type="EC" id="2.7.13.3"/>
    </reaction>
</comment>
<feature type="transmembrane region" description="Helical" evidence="9">
    <location>
        <begin position="123"/>
        <end position="141"/>
    </location>
</feature>
<dbReference type="Gene3D" id="1.20.5.1930">
    <property type="match status" value="1"/>
</dbReference>
<protein>
    <recommendedName>
        <fullName evidence="2">histidine kinase</fullName>
        <ecNumber evidence="2">2.7.13.3</ecNumber>
    </recommendedName>
</protein>
<evidence type="ECO:0000313" key="12">
    <source>
        <dbReference type="Proteomes" id="UP000305233"/>
    </source>
</evidence>
<dbReference type="GO" id="GO:0000155">
    <property type="term" value="F:phosphorelay sensor kinase activity"/>
    <property type="evidence" value="ECO:0007669"/>
    <property type="project" value="InterPro"/>
</dbReference>
<dbReference type="SUPFAM" id="SSF55874">
    <property type="entry name" value="ATPase domain of HSP90 chaperone/DNA topoisomerase II/histidine kinase"/>
    <property type="match status" value="1"/>
</dbReference>
<keyword evidence="7" id="KW-0067">ATP-binding</keyword>
<evidence type="ECO:0000256" key="4">
    <source>
        <dbReference type="ARBA" id="ARBA00022679"/>
    </source>
</evidence>
<feature type="transmembrane region" description="Helical" evidence="9">
    <location>
        <begin position="147"/>
        <end position="166"/>
    </location>
</feature>
<proteinExistence type="predicted"/>
<dbReference type="PANTHER" id="PTHR24421:SF10">
    <property type="entry name" value="NITRATE_NITRITE SENSOR PROTEIN NARQ"/>
    <property type="match status" value="1"/>
</dbReference>
<dbReference type="EC" id="2.7.13.3" evidence="2"/>
<evidence type="ECO:0000256" key="2">
    <source>
        <dbReference type="ARBA" id="ARBA00012438"/>
    </source>
</evidence>
<sequence length="398" mass="43706">MTWTMGHTGSGQRGGLVEGLRRMMSAPALSSRFRTAVWLGMLVYVLIEALSVALSVEESDSKILGEGLAVSLVVLLVSLRVTWGTLVAFVMAMLTIPFWDPNSYPVAMILIAMMVARTVNRSFGILAAIMYLTWSVSSAIYTGLHPVNVAAADILVAVGALIGWALRLQSRRLARIEQDLALQETLGQQAVEVERRRIATELHDVVAHGLTIIAMQSSVLEMAREEEVRTAAQRNIGGAARQSLLDLRRMLFVLHGSDRVYEVDDEDMTASLTTRAQEYTASLQAAGFIVENQVHETPGLARSLRLTLIRILQECTTNILKHAQTPARACFAVHTKDQSINLTVRNQLPTARLRTTLPVSGFGMIGMQERVALFDGTLSYGPEGGDWVVRVSFPQRHV</sequence>
<reference evidence="11 12" key="1">
    <citation type="submission" date="2019-04" db="EMBL/GenBank/DDBJ databases">
        <authorList>
            <person name="Liu Q."/>
            <person name="Xin Y.-H."/>
        </authorList>
    </citation>
    <scope>NUCLEOTIDE SEQUENCE [LARGE SCALE GENOMIC DNA]</scope>
    <source>
        <strain evidence="11 12">AM23</strain>
    </source>
</reference>
<dbReference type="Gene3D" id="3.30.565.10">
    <property type="entry name" value="Histidine kinase-like ATPase, C-terminal domain"/>
    <property type="match status" value="1"/>
</dbReference>
<comment type="caution">
    <text evidence="11">The sequence shown here is derived from an EMBL/GenBank/DDBJ whole genome shotgun (WGS) entry which is preliminary data.</text>
</comment>
<dbReference type="InterPro" id="IPR036890">
    <property type="entry name" value="HATPase_C_sf"/>
</dbReference>
<dbReference type="GO" id="GO:0046983">
    <property type="term" value="F:protein dimerization activity"/>
    <property type="evidence" value="ECO:0007669"/>
    <property type="project" value="InterPro"/>
</dbReference>
<keyword evidence="6" id="KW-0418">Kinase</keyword>
<evidence type="ECO:0000259" key="10">
    <source>
        <dbReference type="Pfam" id="PF07730"/>
    </source>
</evidence>
<dbReference type="Pfam" id="PF07730">
    <property type="entry name" value="HisKA_3"/>
    <property type="match status" value="1"/>
</dbReference>
<evidence type="ECO:0000256" key="7">
    <source>
        <dbReference type="ARBA" id="ARBA00022840"/>
    </source>
</evidence>
<name>A0A4V3Z4Z6_9MICC</name>
<evidence type="ECO:0000256" key="3">
    <source>
        <dbReference type="ARBA" id="ARBA00022553"/>
    </source>
</evidence>
<evidence type="ECO:0000313" key="11">
    <source>
        <dbReference type="EMBL" id="THJ64609.1"/>
    </source>
</evidence>
<dbReference type="OrthoDB" id="3253720at2"/>
<dbReference type="RefSeq" id="WP_136455792.1">
    <property type="nucleotide sequence ID" value="NZ_SSWH01000023.1"/>
</dbReference>